<evidence type="ECO:0000313" key="10">
    <source>
        <dbReference type="Proteomes" id="UP000266841"/>
    </source>
</evidence>
<dbReference type="Gene3D" id="2.60.120.260">
    <property type="entry name" value="Galactose-binding domain-like"/>
    <property type="match status" value="1"/>
</dbReference>
<evidence type="ECO:0000256" key="5">
    <source>
        <dbReference type="ARBA" id="ARBA00023295"/>
    </source>
</evidence>
<dbReference type="InterPro" id="IPR004199">
    <property type="entry name" value="B-gal_small/dom_5"/>
</dbReference>
<protein>
    <recommendedName>
        <fullName evidence="3">beta-galactosidase</fullName>
        <ecNumber evidence="3">3.2.1.23</ecNumber>
    </recommendedName>
    <alternativeName>
        <fullName evidence="6">Lactase</fullName>
    </alternativeName>
</protein>
<evidence type="ECO:0000313" key="9">
    <source>
        <dbReference type="EMBL" id="EJK47073.1"/>
    </source>
</evidence>
<gene>
    <name evidence="9" type="ORF">THAOC_34233</name>
</gene>
<keyword evidence="4" id="KW-0378">Hydrolase</keyword>
<dbReference type="GO" id="GO:0004565">
    <property type="term" value="F:beta-galactosidase activity"/>
    <property type="evidence" value="ECO:0007669"/>
    <property type="project" value="UniProtKB-EC"/>
</dbReference>
<dbReference type="GO" id="GO:0005990">
    <property type="term" value="P:lactose catabolic process"/>
    <property type="evidence" value="ECO:0007669"/>
    <property type="project" value="TreeGrafter"/>
</dbReference>
<dbReference type="InterPro" id="IPR006104">
    <property type="entry name" value="Glyco_hydro_2_N"/>
</dbReference>
<dbReference type="InterPro" id="IPR017853">
    <property type="entry name" value="GH"/>
</dbReference>
<name>K0R2V4_THAOC</name>
<reference evidence="9 10" key="1">
    <citation type="journal article" date="2012" name="Genome Biol.">
        <title>Genome and low-iron response of an oceanic diatom adapted to chronic iron limitation.</title>
        <authorList>
            <person name="Lommer M."/>
            <person name="Specht M."/>
            <person name="Roy A.S."/>
            <person name="Kraemer L."/>
            <person name="Andreson R."/>
            <person name="Gutowska M.A."/>
            <person name="Wolf J."/>
            <person name="Bergner S.V."/>
            <person name="Schilhabel M.B."/>
            <person name="Klostermeier U.C."/>
            <person name="Beiko R.G."/>
            <person name="Rosenstiel P."/>
            <person name="Hippler M."/>
            <person name="Laroche J."/>
        </authorList>
    </citation>
    <scope>NUCLEOTIDE SEQUENCE [LARGE SCALE GENOMIC DNA]</scope>
    <source>
        <strain evidence="9 10">CCMP1005</strain>
    </source>
</reference>
<dbReference type="InterPro" id="IPR023230">
    <property type="entry name" value="Glyco_hydro_2_CS"/>
</dbReference>
<evidence type="ECO:0000256" key="2">
    <source>
        <dbReference type="ARBA" id="ARBA00007401"/>
    </source>
</evidence>
<feature type="domain" description="Beta galactosidase small chain/" evidence="8">
    <location>
        <begin position="922"/>
        <end position="1276"/>
    </location>
</feature>
<dbReference type="Gene3D" id="2.70.98.10">
    <property type="match status" value="1"/>
</dbReference>
<dbReference type="GO" id="GO:0030246">
    <property type="term" value="F:carbohydrate binding"/>
    <property type="evidence" value="ECO:0007669"/>
    <property type="project" value="InterPro"/>
</dbReference>
<dbReference type="PANTHER" id="PTHR46323">
    <property type="entry name" value="BETA-GALACTOSIDASE"/>
    <property type="match status" value="1"/>
</dbReference>
<dbReference type="InterPro" id="IPR014718">
    <property type="entry name" value="GH-type_carb-bd"/>
</dbReference>
<dbReference type="PANTHER" id="PTHR46323:SF2">
    <property type="entry name" value="BETA-GALACTOSIDASE"/>
    <property type="match status" value="1"/>
</dbReference>
<evidence type="ECO:0000256" key="7">
    <source>
        <dbReference type="SAM" id="MobiDB-lite"/>
    </source>
</evidence>
<feature type="region of interest" description="Disordered" evidence="7">
    <location>
        <begin position="1"/>
        <end position="22"/>
    </location>
</feature>
<dbReference type="Gene3D" id="3.20.20.80">
    <property type="entry name" value="Glycosidases"/>
    <property type="match status" value="1"/>
</dbReference>
<dbReference type="Pfam" id="PF02836">
    <property type="entry name" value="Glyco_hydro_2_C"/>
    <property type="match status" value="1"/>
</dbReference>
<dbReference type="PROSITE" id="PS00719">
    <property type="entry name" value="GLYCOSYL_HYDROL_F2_1"/>
    <property type="match status" value="1"/>
</dbReference>
<dbReference type="SMART" id="SM01038">
    <property type="entry name" value="Bgal_small_N"/>
    <property type="match status" value="1"/>
</dbReference>
<dbReference type="InterPro" id="IPR011013">
    <property type="entry name" value="Gal_mutarotase_sf_dom"/>
</dbReference>
<dbReference type="EMBL" id="AGNL01047368">
    <property type="protein sequence ID" value="EJK47073.1"/>
    <property type="molecule type" value="Genomic_DNA"/>
</dbReference>
<dbReference type="OrthoDB" id="408320at2759"/>
<sequence>MGPSSPSRRGDGDKMSTTAPRRLDLNLHCGGSAGRNAWEDPSFTGANRLPPHSRRVRSMVAPGGYTRGVCLDSGGDGSDGRSEVDGGIEVTGGWTFRLFPDPHCIPISCVAADGESAEEDCEEGSQSFRSTAVPSCWTMTEASDPPRYTNVQMPFDTLYPHVPRDNPTGVYRLEFAPLAGGWRATGNGRRRAVLHFAGVEGCFFVYLNGQFVGAGKDSRLPSEFEVTDLLRYERDGTAVPAAETPAPAAAPNVLAVVVVKWSDASFLEQQDHWRGMAGIHRSVYLYSTPGEAFLEDVFARASVDVSGLEEGTAWDDLTPRHRGRLEITARIGRDQGTRVAGRNVYYNEEIECERDGGATYRTRFRLRCRADLPGAEAFEFDPHSSHGGAVRDVHLRGNLVSFSVDLPSKVFAWSDERPVLYCLECELVRIRAGFPPEVVDVEAVTVGFRTVEVRDRELLVNGRPVTIRGVNRHDHSPTGGKCVLPSDVRADLELMKRFNFNAVRTAHYPGDACLYEAADEIGLYVVDECNVECHGHYDLICREPSYAAAILDRTTRTVVRDQNHPCVIGWSLGNEAGFGPSQGMQAGWIRGYDGSRFVQYEGANHRSWGQGRHDYERDDSARLSDIVCPMYPSINELAEWADEIAPRIGEGRPLIMCEYAHAMGNSSGSLSDYWRVIREKRGLQGGFIWDWMDQGLRQVASKDGREVVWHKYGGDYGDIPNDANFNINGMVSPERGPHPAMFEFRRIAQPVGIDLRHSAGGNGQTHDFTLLLTNEMHFLDLAGLVEGSVVLRVGGYVSARFGFELEEGRRFGPQSTVEVRLPELNAFVVDSGGPGLWSAAEVHLDVDVRGRDAECPLPTPRIEAHAQFCLDGHLSPDRCRCTVPAYLDEAVKPAGDPGQSYPHRSEGEDGALEMSTDGHVLRMTSDGSLSLSSRSGVKSAKKGEYVLGMRPNLFRAGTDNDGVKQLGDQFDDESKPLGRWLSLGLDDVTLEDCEVSFPDRASVVTTAAMCGWPGRTRHGGIPLARRLYEKLGDGPATKVPLGTWRQTFTMHPNGSLSVRVSMDIDGALRDLPRIGIEMSVPGDLGCLRCFADGSGERDEVWGCPTGENYADRRFAAHSGVFEFEADSADEYVVPQAQGNRMNLRWLMLTESRQPCPTSDGVEDTSSSPACIPTPGELIDRTVKGATGLFVVPSPLQIGDGDGTALSGLPQFSVSRLTETDVFWARHVHELDTSGDTVYVRLDAAQRGLGTGSCGPQTLERYRVHGGRAYDIEFLIKPLG</sequence>
<dbReference type="SUPFAM" id="SSF74650">
    <property type="entry name" value="Galactose mutarotase-like"/>
    <property type="match status" value="1"/>
</dbReference>
<evidence type="ECO:0000259" key="8">
    <source>
        <dbReference type="SMART" id="SM01038"/>
    </source>
</evidence>
<dbReference type="InterPro" id="IPR008979">
    <property type="entry name" value="Galactose-bd-like_sf"/>
</dbReference>
<dbReference type="SUPFAM" id="SSF51445">
    <property type="entry name" value="(Trans)glycosidases"/>
    <property type="match status" value="1"/>
</dbReference>
<dbReference type="InterPro" id="IPR050347">
    <property type="entry name" value="Bact_Beta-galactosidase"/>
</dbReference>
<comment type="catalytic activity">
    <reaction evidence="1">
        <text>Hydrolysis of terminal non-reducing beta-D-galactose residues in beta-D-galactosides.</text>
        <dbReference type="EC" id="3.2.1.23"/>
    </reaction>
</comment>
<keyword evidence="10" id="KW-1185">Reference proteome</keyword>
<evidence type="ECO:0000256" key="1">
    <source>
        <dbReference type="ARBA" id="ARBA00001412"/>
    </source>
</evidence>
<dbReference type="InterPro" id="IPR006103">
    <property type="entry name" value="Glyco_hydro_2_cat"/>
</dbReference>
<comment type="similarity">
    <text evidence="2">Belongs to the glycosyl hydrolase 2 family.</text>
</comment>
<evidence type="ECO:0000256" key="4">
    <source>
        <dbReference type="ARBA" id="ARBA00022801"/>
    </source>
</evidence>
<evidence type="ECO:0000256" key="6">
    <source>
        <dbReference type="ARBA" id="ARBA00032230"/>
    </source>
</evidence>
<proteinExistence type="inferred from homology"/>
<dbReference type="PRINTS" id="PR00132">
    <property type="entry name" value="GLHYDRLASE2"/>
</dbReference>
<dbReference type="Pfam" id="PF02837">
    <property type="entry name" value="Glyco_hydro_2_N"/>
    <property type="match status" value="1"/>
</dbReference>
<dbReference type="Pfam" id="PF02929">
    <property type="entry name" value="Bgal_small_N"/>
    <property type="match status" value="1"/>
</dbReference>
<evidence type="ECO:0000256" key="3">
    <source>
        <dbReference type="ARBA" id="ARBA00012756"/>
    </source>
</evidence>
<accession>K0R2V4</accession>
<dbReference type="AlphaFoldDB" id="K0R2V4"/>
<comment type="caution">
    <text evidence="9">The sequence shown here is derived from an EMBL/GenBank/DDBJ whole genome shotgun (WGS) entry which is preliminary data.</text>
</comment>
<dbReference type="OMA" id="WCEASYI"/>
<dbReference type="GO" id="GO:0009341">
    <property type="term" value="C:beta-galactosidase complex"/>
    <property type="evidence" value="ECO:0007669"/>
    <property type="project" value="InterPro"/>
</dbReference>
<keyword evidence="5" id="KW-0326">Glycosidase</keyword>
<organism evidence="9 10">
    <name type="scientific">Thalassiosira oceanica</name>
    <name type="common">Marine diatom</name>
    <dbReference type="NCBI Taxonomy" id="159749"/>
    <lineage>
        <taxon>Eukaryota</taxon>
        <taxon>Sar</taxon>
        <taxon>Stramenopiles</taxon>
        <taxon>Ochrophyta</taxon>
        <taxon>Bacillariophyta</taxon>
        <taxon>Coscinodiscophyceae</taxon>
        <taxon>Thalassiosirophycidae</taxon>
        <taxon>Thalassiosirales</taxon>
        <taxon>Thalassiosiraceae</taxon>
        <taxon>Thalassiosira</taxon>
    </lineage>
</organism>
<dbReference type="Proteomes" id="UP000266841">
    <property type="component" value="Unassembled WGS sequence"/>
</dbReference>
<dbReference type="InterPro" id="IPR006101">
    <property type="entry name" value="Glyco_hydro_2"/>
</dbReference>
<dbReference type="SUPFAM" id="SSF49785">
    <property type="entry name" value="Galactose-binding domain-like"/>
    <property type="match status" value="1"/>
</dbReference>
<dbReference type="eggNOG" id="KOG2024">
    <property type="taxonomic scope" value="Eukaryota"/>
</dbReference>
<feature type="region of interest" description="Disordered" evidence="7">
    <location>
        <begin position="892"/>
        <end position="911"/>
    </location>
</feature>
<dbReference type="EC" id="3.2.1.23" evidence="3"/>